<organism evidence="3 4">
    <name type="scientific">Oryzias latipes</name>
    <name type="common">Japanese rice fish</name>
    <name type="synonym">Japanese killifish</name>
    <dbReference type="NCBI Taxonomy" id="8090"/>
    <lineage>
        <taxon>Eukaryota</taxon>
        <taxon>Metazoa</taxon>
        <taxon>Chordata</taxon>
        <taxon>Craniata</taxon>
        <taxon>Vertebrata</taxon>
        <taxon>Euteleostomi</taxon>
        <taxon>Actinopterygii</taxon>
        <taxon>Neopterygii</taxon>
        <taxon>Teleostei</taxon>
        <taxon>Neoteleostei</taxon>
        <taxon>Acanthomorphata</taxon>
        <taxon>Ovalentaria</taxon>
        <taxon>Atherinomorphae</taxon>
        <taxon>Beloniformes</taxon>
        <taxon>Adrianichthyidae</taxon>
        <taxon>Oryziinae</taxon>
        <taxon>Oryzias</taxon>
    </lineage>
</organism>
<dbReference type="InParanoid" id="A0A3B3HIY9"/>
<evidence type="ECO:0000256" key="1">
    <source>
        <dbReference type="ARBA" id="ARBA00004123"/>
    </source>
</evidence>
<dbReference type="GO" id="GO:0003700">
    <property type="term" value="F:DNA-binding transcription factor activity"/>
    <property type="evidence" value="ECO:0000318"/>
    <property type="project" value="GO_Central"/>
</dbReference>
<feature type="compositionally biased region" description="Basic residues" evidence="2">
    <location>
        <begin position="96"/>
        <end position="105"/>
    </location>
</feature>
<feature type="region of interest" description="Disordered" evidence="2">
    <location>
        <begin position="96"/>
        <end position="145"/>
    </location>
</feature>
<dbReference type="PANTHER" id="PTHR24332">
    <property type="entry name" value="HOMEOBOX PROTEIN CDX"/>
    <property type="match status" value="1"/>
</dbReference>
<comment type="subcellular location">
    <subcellularLocation>
        <location evidence="1">Nucleus</location>
    </subcellularLocation>
</comment>
<dbReference type="GO" id="GO:0005634">
    <property type="term" value="C:nucleus"/>
    <property type="evidence" value="ECO:0000318"/>
    <property type="project" value="GO_Central"/>
</dbReference>
<dbReference type="GO" id="GO:0009880">
    <property type="term" value="P:embryonic pattern specification"/>
    <property type="evidence" value="ECO:0000318"/>
    <property type="project" value="GO_Central"/>
</dbReference>
<evidence type="ECO:0000256" key="2">
    <source>
        <dbReference type="SAM" id="MobiDB-lite"/>
    </source>
</evidence>
<reference evidence="3 4" key="1">
    <citation type="journal article" date="2007" name="Nature">
        <title>The medaka draft genome and insights into vertebrate genome evolution.</title>
        <authorList>
            <person name="Kasahara M."/>
            <person name="Naruse K."/>
            <person name="Sasaki S."/>
            <person name="Nakatani Y."/>
            <person name="Qu W."/>
            <person name="Ahsan B."/>
            <person name="Yamada T."/>
            <person name="Nagayasu Y."/>
            <person name="Doi K."/>
            <person name="Kasai Y."/>
            <person name="Jindo T."/>
            <person name="Kobayashi D."/>
            <person name="Shimada A."/>
            <person name="Toyoda A."/>
            <person name="Kuroki Y."/>
            <person name="Fujiyama A."/>
            <person name="Sasaki T."/>
            <person name="Shimizu A."/>
            <person name="Asakawa S."/>
            <person name="Shimizu N."/>
            <person name="Hashimoto S."/>
            <person name="Yang J."/>
            <person name="Lee Y."/>
            <person name="Matsushima K."/>
            <person name="Sugano S."/>
            <person name="Sakaizumi M."/>
            <person name="Narita T."/>
            <person name="Ohishi K."/>
            <person name="Haga S."/>
            <person name="Ohta F."/>
            <person name="Nomoto H."/>
            <person name="Nogata K."/>
            <person name="Morishita T."/>
            <person name="Endo T."/>
            <person name="Shin-I T."/>
            <person name="Takeda H."/>
            <person name="Morishita S."/>
            <person name="Kohara Y."/>
        </authorList>
    </citation>
    <scope>NUCLEOTIDE SEQUENCE [LARGE SCALE GENOMIC DNA]</scope>
    <source>
        <strain evidence="3 4">Hd-rR</strain>
    </source>
</reference>
<dbReference type="GO" id="GO:0048565">
    <property type="term" value="P:digestive tract development"/>
    <property type="evidence" value="ECO:0000318"/>
    <property type="project" value="GO_Central"/>
</dbReference>
<dbReference type="GO" id="GO:0009948">
    <property type="term" value="P:anterior/posterior axis specification"/>
    <property type="evidence" value="ECO:0000318"/>
    <property type="project" value="GO_Central"/>
</dbReference>
<sequence>MELEELQHQLAVRTDWISVRYQNRHCLAPSWTNRGPDGWLPGAWAGSPLVVLTRTWGLGGKTRTKDKHGVVYTDHQRLKLEKEFQYNRYIIKRAKERKMTRKKLQHSQQASTTTPTPPVLGGHADAHAAPSHSSNMVSDIKSEEY</sequence>
<protein>
    <recommendedName>
        <fullName evidence="5">Homeobox domain-containing protein</fullName>
    </recommendedName>
</protein>
<dbReference type="PANTHER" id="PTHR24332:SF16">
    <property type="entry name" value="HOMEOBOX PROTEIN CDX-1"/>
    <property type="match status" value="1"/>
</dbReference>
<dbReference type="Proteomes" id="UP000001038">
    <property type="component" value="Chromosome 10"/>
</dbReference>
<dbReference type="InterPro" id="IPR047152">
    <property type="entry name" value="Caudal_homeobox"/>
</dbReference>
<dbReference type="GO" id="GO:0000977">
    <property type="term" value="F:RNA polymerase II transcription regulatory region sequence-specific DNA binding"/>
    <property type="evidence" value="ECO:0000318"/>
    <property type="project" value="GO_Central"/>
</dbReference>
<name>A0A3B3HIY9_ORYLA</name>
<dbReference type="GeneTree" id="ENSGT00970000197494"/>
<evidence type="ECO:0008006" key="5">
    <source>
        <dbReference type="Google" id="ProtNLM"/>
    </source>
</evidence>
<dbReference type="GO" id="GO:0006357">
    <property type="term" value="P:regulation of transcription by RNA polymerase II"/>
    <property type="evidence" value="ECO:0000318"/>
    <property type="project" value="GO_Central"/>
</dbReference>
<reference evidence="3" key="3">
    <citation type="submission" date="2025-09" db="UniProtKB">
        <authorList>
            <consortium name="Ensembl"/>
        </authorList>
    </citation>
    <scope>IDENTIFICATION</scope>
    <source>
        <strain evidence="3">Hd-rR</strain>
    </source>
</reference>
<dbReference type="Ensembl" id="ENSORLT00000030347.1">
    <property type="protein sequence ID" value="ENSORLP00000031709.1"/>
    <property type="gene ID" value="ENSORLG00000026247.1"/>
</dbReference>
<accession>A0A3B3HIY9</accession>
<reference evidence="3" key="2">
    <citation type="submission" date="2025-08" db="UniProtKB">
        <authorList>
            <consortium name="Ensembl"/>
        </authorList>
    </citation>
    <scope>IDENTIFICATION</scope>
    <source>
        <strain evidence="3">Hd-rR</strain>
    </source>
</reference>
<evidence type="ECO:0000313" key="4">
    <source>
        <dbReference type="Proteomes" id="UP000001038"/>
    </source>
</evidence>
<evidence type="ECO:0000313" key="3">
    <source>
        <dbReference type="Ensembl" id="ENSORLP00000031709.1"/>
    </source>
</evidence>
<keyword evidence="4" id="KW-1185">Reference proteome</keyword>
<dbReference type="AlphaFoldDB" id="A0A3B3HIY9"/>
<dbReference type="GO" id="GO:0030154">
    <property type="term" value="P:cell differentiation"/>
    <property type="evidence" value="ECO:0000318"/>
    <property type="project" value="GO_Central"/>
</dbReference>
<proteinExistence type="predicted"/>